<comment type="caution">
    <text evidence="2">The sequence shown here is derived from an EMBL/GenBank/DDBJ whole genome shotgun (WGS) entry which is preliminary data.</text>
</comment>
<feature type="region of interest" description="Disordered" evidence="1">
    <location>
        <begin position="64"/>
        <end position="115"/>
    </location>
</feature>
<dbReference type="AlphaFoldDB" id="A0A815XVS7"/>
<name>A0A815XVS7_ADIRI</name>
<feature type="compositionally biased region" description="Basic and acidic residues" evidence="1">
    <location>
        <begin position="100"/>
        <end position="115"/>
    </location>
</feature>
<feature type="non-terminal residue" evidence="2">
    <location>
        <position position="115"/>
    </location>
</feature>
<feature type="compositionally biased region" description="Polar residues" evidence="1">
    <location>
        <begin position="23"/>
        <end position="35"/>
    </location>
</feature>
<evidence type="ECO:0000256" key="1">
    <source>
        <dbReference type="SAM" id="MobiDB-lite"/>
    </source>
</evidence>
<accession>A0A815XVS7</accession>
<feature type="non-terminal residue" evidence="2">
    <location>
        <position position="1"/>
    </location>
</feature>
<evidence type="ECO:0000313" key="2">
    <source>
        <dbReference type="EMBL" id="CAF1562638.1"/>
    </source>
</evidence>
<feature type="region of interest" description="Disordered" evidence="1">
    <location>
        <begin position="1"/>
        <end position="50"/>
    </location>
</feature>
<sequence length="115" mass="13314">STSPELQIPYQPIKPHKLRARSKSVSPTSHDSSSIIIGAPTNHHYHSRNRHKTVQSFNVTVDVHHNDENRPSPNRTIINRKNQEQTKRNHRANPRTTPTRKSDLKYDNQIRKSPT</sequence>
<organism evidence="2 3">
    <name type="scientific">Adineta ricciae</name>
    <name type="common">Rotifer</name>
    <dbReference type="NCBI Taxonomy" id="249248"/>
    <lineage>
        <taxon>Eukaryota</taxon>
        <taxon>Metazoa</taxon>
        <taxon>Spiralia</taxon>
        <taxon>Gnathifera</taxon>
        <taxon>Rotifera</taxon>
        <taxon>Eurotatoria</taxon>
        <taxon>Bdelloidea</taxon>
        <taxon>Adinetida</taxon>
        <taxon>Adinetidae</taxon>
        <taxon>Adineta</taxon>
    </lineage>
</organism>
<protein>
    <submittedName>
        <fullName evidence="2">Uncharacterized protein</fullName>
    </submittedName>
</protein>
<dbReference type="EMBL" id="CAJNOJ010003020">
    <property type="protein sequence ID" value="CAF1562638.1"/>
    <property type="molecule type" value="Genomic_DNA"/>
</dbReference>
<feature type="compositionally biased region" description="Polar residues" evidence="1">
    <location>
        <begin position="71"/>
        <end position="80"/>
    </location>
</feature>
<proteinExistence type="predicted"/>
<gene>
    <name evidence="2" type="ORF">EDS130_LOCUS46661</name>
</gene>
<evidence type="ECO:0000313" key="3">
    <source>
        <dbReference type="Proteomes" id="UP000663852"/>
    </source>
</evidence>
<reference evidence="2" key="1">
    <citation type="submission" date="2021-02" db="EMBL/GenBank/DDBJ databases">
        <authorList>
            <person name="Nowell W R."/>
        </authorList>
    </citation>
    <scope>NUCLEOTIDE SEQUENCE</scope>
</reference>
<dbReference type="Proteomes" id="UP000663852">
    <property type="component" value="Unassembled WGS sequence"/>
</dbReference>